<reference evidence="6 7" key="1">
    <citation type="submission" date="2023-01" db="EMBL/GenBank/DDBJ databases">
        <authorList>
            <person name="Whitehead M."/>
        </authorList>
    </citation>
    <scope>NUCLEOTIDE SEQUENCE [LARGE SCALE GENOMIC DNA]</scope>
</reference>
<dbReference type="PROSITE" id="PS51388">
    <property type="entry name" value="GED"/>
    <property type="match status" value="1"/>
</dbReference>
<dbReference type="InterPro" id="IPR045063">
    <property type="entry name" value="Dynamin_N"/>
</dbReference>
<dbReference type="InterPro" id="IPR001401">
    <property type="entry name" value="Dynamin_GTPase"/>
</dbReference>
<dbReference type="GO" id="GO:0003924">
    <property type="term" value="F:GTPase activity"/>
    <property type="evidence" value="ECO:0007669"/>
    <property type="project" value="InterPro"/>
</dbReference>
<dbReference type="InterPro" id="IPR000375">
    <property type="entry name" value="Dynamin_stalk"/>
</dbReference>
<evidence type="ECO:0008006" key="8">
    <source>
        <dbReference type="Google" id="ProtNLM"/>
    </source>
</evidence>
<protein>
    <recommendedName>
        <fullName evidence="8">Dynamin GTPase</fullName>
    </recommendedName>
</protein>
<evidence type="ECO:0000256" key="1">
    <source>
        <dbReference type="ARBA" id="ARBA00022741"/>
    </source>
</evidence>
<dbReference type="Pfam" id="PF02212">
    <property type="entry name" value="GED"/>
    <property type="match status" value="1"/>
</dbReference>
<dbReference type="PROSITE" id="PS00410">
    <property type="entry name" value="G_DYNAMIN_1"/>
    <property type="match status" value="1"/>
</dbReference>
<evidence type="ECO:0000259" key="5">
    <source>
        <dbReference type="PROSITE" id="PS51718"/>
    </source>
</evidence>
<dbReference type="InterPro" id="IPR019762">
    <property type="entry name" value="Dynamin_GTPase_CS"/>
</dbReference>
<accession>A0AAV0VT84</accession>
<gene>
    <name evidence="6" type="ORF">MEUPH1_LOCUS3683</name>
</gene>
<dbReference type="InterPro" id="IPR003130">
    <property type="entry name" value="GED"/>
</dbReference>
<proteinExistence type="inferred from homology"/>
<dbReference type="InterPro" id="IPR030381">
    <property type="entry name" value="G_DYNAMIN_dom"/>
</dbReference>
<keyword evidence="7" id="KW-1185">Reference proteome</keyword>
<dbReference type="InterPro" id="IPR020850">
    <property type="entry name" value="GED_dom"/>
</dbReference>
<feature type="domain" description="Dynamin-type G" evidence="5">
    <location>
        <begin position="22"/>
        <end position="303"/>
    </location>
</feature>
<dbReference type="Proteomes" id="UP001160148">
    <property type="component" value="Unassembled WGS sequence"/>
</dbReference>
<dbReference type="GO" id="GO:0005525">
    <property type="term" value="F:GTP binding"/>
    <property type="evidence" value="ECO:0007669"/>
    <property type="project" value="UniProtKB-KW"/>
</dbReference>
<dbReference type="InterPro" id="IPR022812">
    <property type="entry name" value="Dynamin"/>
</dbReference>
<dbReference type="Gene3D" id="3.40.50.300">
    <property type="entry name" value="P-loop containing nucleotide triphosphate hydrolases"/>
    <property type="match status" value="1"/>
</dbReference>
<dbReference type="Pfam" id="PF01031">
    <property type="entry name" value="Dynamin_M"/>
    <property type="match status" value="1"/>
</dbReference>
<keyword evidence="2 3" id="KW-0342">GTP-binding</keyword>
<dbReference type="InterPro" id="IPR027417">
    <property type="entry name" value="P-loop_NTPase"/>
</dbReference>
<dbReference type="GO" id="GO:0008017">
    <property type="term" value="F:microtubule binding"/>
    <property type="evidence" value="ECO:0007669"/>
    <property type="project" value="TreeGrafter"/>
</dbReference>
<dbReference type="GO" id="GO:0016020">
    <property type="term" value="C:membrane"/>
    <property type="evidence" value="ECO:0007669"/>
    <property type="project" value="TreeGrafter"/>
</dbReference>
<dbReference type="Pfam" id="PF00350">
    <property type="entry name" value="Dynamin_N"/>
    <property type="match status" value="1"/>
</dbReference>
<evidence type="ECO:0000256" key="3">
    <source>
        <dbReference type="RuleBase" id="RU003932"/>
    </source>
</evidence>
<organism evidence="6 7">
    <name type="scientific">Macrosiphum euphorbiae</name>
    <name type="common">potato aphid</name>
    <dbReference type="NCBI Taxonomy" id="13131"/>
    <lineage>
        <taxon>Eukaryota</taxon>
        <taxon>Metazoa</taxon>
        <taxon>Ecdysozoa</taxon>
        <taxon>Arthropoda</taxon>
        <taxon>Hexapoda</taxon>
        <taxon>Insecta</taxon>
        <taxon>Pterygota</taxon>
        <taxon>Neoptera</taxon>
        <taxon>Paraneoptera</taxon>
        <taxon>Hemiptera</taxon>
        <taxon>Sternorrhyncha</taxon>
        <taxon>Aphidomorpha</taxon>
        <taxon>Aphidoidea</taxon>
        <taxon>Aphididae</taxon>
        <taxon>Macrosiphini</taxon>
        <taxon>Macrosiphum</taxon>
    </lineage>
</organism>
<feature type="domain" description="GED" evidence="4">
    <location>
        <begin position="577"/>
        <end position="670"/>
    </location>
</feature>
<dbReference type="CDD" id="cd08771">
    <property type="entry name" value="DLP_1"/>
    <property type="match status" value="1"/>
</dbReference>
<dbReference type="PROSITE" id="PS51718">
    <property type="entry name" value="G_DYNAMIN_2"/>
    <property type="match status" value="1"/>
</dbReference>
<dbReference type="Gene3D" id="1.20.120.1240">
    <property type="entry name" value="Dynamin, middle domain"/>
    <property type="match status" value="1"/>
</dbReference>
<evidence type="ECO:0000256" key="2">
    <source>
        <dbReference type="ARBA" id="ARBA00023134"/>
    </source>
</evidence>
<evidence type="ECO:0000259" key="4">
    <source>
        <dbReference type="PROSITE" id="PS51388"/>
    </source>
</evidence>
<dbReference type="SMART" id="SM00053">
    <property type="entry name" value="DYNc"/>
    <property type="match status" value="1"/>
</dbReference>
<evidence type="ECO:0000313" key="7">
    <source>
        <dbReference type="Proteomes" id="UP001160148"/>
    </source>
</evidence>
<sequence length="670" mass="76115">MESLIQAINKLQDVFAVVKDHSIDLPQIVVVGSQSSGKSSVLESLVGKSFLPRGTGIVTRAPLILQMVKYTNDDMKSMLDLTNNENITEWACFSHIENTVFHDFDEVREEIEKRTDVLAGENKGITDKPIVLKVYTSSYTLTFVDLPGITKLPVGNQPADIEEQIQQLIVKHVRQPNAIILAVVTANTDPATSESLKIAKQWDPEGARTIAVVTKLDIIDKGTKSDIVDLLCGKIIPVKLGIIGVVNRSQKDIDQNKTLDETLNNETEFFRTNYPEICKMHGNKVLANTLQDILIKHIKITIPTLYKNLEDTKTKLESELKTLKTPDCEKTFVLELLNDINKSYCETVTGDRKDASNETLMGGAKIVNVIQDNFTKKFMAVNPLYNLSDKQIENYLLNTSGIKKSSLVNHKALEIMVSKQLEYLIEPALSFVDVVREEMFNILDSIDQKLLNELQRFPELNNNVRSTLDNLLEMKLKNIKKSIKSHIKTHQKFLNTTNPNYLLQLVNSSIECSSSFINSKNTYYNNLRTANSTFFSSEQTYSVIDNIEREIVSKMYKDILSSLGGLNDYKNEINVQVRLHKQFTRCYFEFIRNTLRDFVPNRINHKLVNFVLKKFDKKLKVEVFMPFIDNPSSGGMLAEKEGVADERNQKEELLIAVNKAFKSLKEIQMQ</sequence>
<name>A0AAV0VT84_9HEMI</name>
<dbReference type="AlphaFoldDB" id="A0AAV0VT84"/>
<dbReference type="EMBL" id="CARXXK010000001">
    <property type="protein sequence ID" value="CAI6346819.1"/>
    <property type="molecule type" value="Genomic_DNA"/>
</dbReference>
<dbReference type="SUPFAM" id="SSF52540">
    <property type="entry name" value="P-loop containing nucleoside triphosphate hydrolases"/>
    <property type="match status" value="1"/>
</dbReference>
<dbReference type="GO" id="GO:0005737">
    <property type="term" value="C:cytoplasm"/>
    <property type="evidence" value="ECO:0007669"/>
    <property type="project" value="TreeGrafter"/>
</dbReference>
<evidence type="ECO:0000313" key="6">
    <source>
        <dbReference type="EMBL" id="CAI6346819.1"/>
    </source>
</evidence>
<comment type="similarity">
    <text evidence="3">Belongs to the TRAFAC class dynamin-like GTPase superfamily. Dynamin/Fzo/YdjA family.</text>
</comment>
<comment type="caution">
    <text evidence="6">The sequence shown here is derived from an EMBL/GenBank/DDBJ whole genome shotgun (WGS) entry which is preliminary data.</text>
</comment>
<dbReference type="GO" id="GO:0005874">
    <property type="term" value="C:microtubule"/>
    <property type="evidence" value="ECO:0007669"/>
    <property type="project" value="TreeGrafter"/>
</dbReference>
<dbReference type="PANTHER" id="PTHR11566">
    <property type="entry name" value="DYNAMIN"/>
    <property type="match status" value="1"/>
</dbReference>
<dbReference type="PRINTS" id="PR00195">
    <property type="entry name" value="DYNAMIN"/>
</dbReference>
<keyword evidence="1 3" id="KW-0547">Nucleotide-binding</keyword>